<keyword evidence="2" id="KW-1133">Transmembrane helix</keyword>
<dbReference type="InterPro" id="IPR035197">
    <property type="entry name" value="DUF5313"/>
</dbReference>
<proteinExistence type="predicted"/>
<organism evidence="3 4">
    <name type="scientific">Pseudonocardia lutea</name>
    <dbReference type="NCBI Taxonomy" id="2172015"/>
    <lineage>
        <taxon>Bacteria</taxon>
        <taxon>Bacillati</taxon>
        <taxon>Actinomycetota</taxon>
        <taxon>Actinomycetes</taxon>
        <taxon>Pseudonocardiales</taxon>
        <taxon>Pseudonocardiaceae</taxon>
        <taxon>Pseudonocardia</taxon>
    </lineage>
</organism>
<protein>
    <submittedName>
        <fullName evidence="3">DUF5313 family protein</fullName>
    </submittedName>
</protein>
<dbReference type="Pfam" id="PF17240">
    <property type="entry name" value="DUF5313"/>
    <property type="match status" value="1"/>
</dbReference>
<evidence type="ECO:0000256" key="2">
    <source>
        <dbReference type="SAM" id="Phobius"/>
    </source>
</evidence>
<name>A0ABW1I0U4_9PSEU</name>
<gene>
    <name evidence="3" type="ORF">ACFQH9_03395</name>
</gene>
<sequence>MSGIVRPNPLRWLLYAYGAGLPPRHKEWVLHDVTAPSWRWRHVARATVQLAPIAVLLYVFIPGESWVRAMAVLGGLLIGYFYSFAYMYESAEHRAVKAGYPQGGAASVRDEAHADERREQEERYAARWRQEG</sequence>
<dbReference type="EMBL" id="JBHSQK010000007">
    <property type="protein sequence ID" value="MFC5947322.1"/>
    <property type="molecule type" value="Genomic_DNA"/>
</dbReference>
<evidence type="ECO:0000313" key="4">
    <source>
        <dbReference type="Proteomes" id="UP001596119"/>
    </source>
</evidence>
<dbReference type="RefSeq" id="WP_379564064.1">
    <property type="nucleotide sequence ID" value="NZ_JBHSQK010000007.1"/>
</dbReference>
<reference evidence="4" key="1">
    <citation type="journal article" date="2019" name="Int. J. Syst. Evol. Microbiol.">
        <title>The Global Catalogue of Microorganisms (GCM) 10K type strain sequencing project: providing services to taxonomists for standard genome sequencing and annotation.</title>
        <authorList>
            <consortium name="The Broad Institute Genomics Platform"/>
            <consortium name="The Broad Institute Genome Sequencing Center for Infectious Disease"/>
            <person name="Wu L."/>
            <person name="Ma J."/>
        </authorList>
    </citation>
    <scope>NUCLEOTIDE SEQUENCE [LARGE SCALE GENOMIC DNA]</scope>
    <source>
        <strain evidence="4">CGMCC 4.7397</strain>
    </source>
</reference>
<feature type="transmembrane region" description="Helical" evidence="2">
    <location>
        <begin position="43"/>
        <end position="61"/>
    </location>
</feature>
<comment type="caution">
    <text evidence="3">The sequence shown here is derived from an EMBL/GenBank/DDBJ whole genome shotgun (WGS) entry which is preliminary data.</text>
</comment>
<keyword evidence="2" id="KW-0812">Transmembrane</keyword>
<keyword evidence="2" id="KW-0472">Membrane</keyword>
<feature type="transmembrane region" description="Helical" evidence="2">
    <location>
        <begin position="67"/>
        <end position="88"/>
    </location>
</feature>
<feature type="compositionally biased region" description="Basic and acidic residues" evidence="1">
    <location>
        <begin position="108"/>
        <end position="132"/>
    </location>
</feature>
<dbReference type="Proteomes" id="UP001596119">
    <property type="component" value="Unassembled WGS sequence"/>
</dbReference>
<evidence type="ECO:0000256" key="1">
    <source>
        <dbReference type="SAM" id="MobiDB-lite"/>
    </source>
</evidence>
<accession>A0ABW1I0U4</accession>
<feature type="region of interest" description="Disordered" evidence="1">
    <location>
        <begin position="107"/>
        <end position="132"/>
    </location>
</feature>
<evidence type="ECO:0000313" key="3">
    <source>
        <dbReference type="EMBL" id="MFC5947322.1"/>
    </source>
</evidence>
<keyword evidence="4" id="KW-1185">Reference proteome</keyword>